<dbReference type="AlphaFoldDB" id="A0AAW5P7P5"/>
<gene>
    <name evidence="1" type="ORF">GGP99_001786</name>
</gene>
<dbReference type="EMBL" id="JANTZM010000007">
    <property type="protein sequence ID" value="MCS4157822.1"/>
    <property type="molecule type" value="Genomic_DNA"/>
</dbReference>
<evidence type="ECO:0000313" key="2">
    <source>
        <dbReference type="Proteomes" id="UP001155110"/>
    </source>
</evidence>
<name>A0AAW5P7P5_9BACT</name>
<comment type="caution">
    <text evidence="1">The sequence shown here is derived from an EMBL/GenBank/DDBJ whole genome shotgun (WGS) entry which is preliminary data.</text>
</comment>
<sequence>MKHIRPLAPIEDEHHTHYHPGETSVFAPDWNGVRALRDWVEAEYRTPLPEAPLHGVLCEGAARPTGEFTTIYPVERPEDLLDEYAEASSPAPDPSIADLRAKKMAWKLRLKTGEFAPGESEEEARWQIGRCEKRIARLFRRLNDLEIQVRESWGRPYPAVFPDEVPA</sequence>
<organism evidence="1 2">
    <name type="scientific">Salinibacter ruber</name>
    <dbReference type="NCBI Taxonomy" id="146919"/>
    <lineage>
        <taxon>Bacteria</taxon>
        <taxon>Pseudomonadati</taxon>
        <taxon>Rhodothermota</taxon>
        <taxon>Rhodothermia</taxon>
        <taxon>Rhodothermales</taxon>
        <taxon>Salinibacteraceae</taxon>
        <taxon>Salinibacter</taxon>
    </lineage>
</organism>
<evidence type="ECO:0000313" key="1">
    <source>
        <dbReference type="EMBL" id="MCS4157822.1"/>
    </source>
</evidence>
<dbReference type="RefSeq" id="WP_259258351.1">
    <property type="nucleotide sequence ID" value="NZ_JANTZM010000007.1"/>
</dbReference>
<protein>
    <submittedName>
        <fullName evidence="1">Uncharacterized protein</fullName>
    </submittedName>
</protein>
<accession>A0AAW5P7P5</accession>
<proteinExistence type="predicted"/>
<dbReference type="Proteomes" id="UP001155110">
    <property type="component" value="Unassembled WGS sequence"/>
</dbReference>
<reference evidence="1" key="1">
    <citation type="submission" date="2022-08" db="EMBL/GenBank/DDBJ databases">
        <title>Genomic Encyclopedia of Type Strains, Phase V (KMG-V): Genome sequencing to study the core and pangenomes of soil and plant-associated prokaryotes.</title>
        <authorList>
            <person name="Whitman W."/>
        </authorList>
    </citation>
    <scope>NUCLEOTIDE SEQUENCE</scope>
    <source>
        <strain evidence="1">SP3002</strain>
    </source>
</reference>